<name>A0A0T9Q1X1_9GAMM</name>
<accession>A0A0T9Q1X1</accession>
<dbReference type="AlphaFoldDB" id="A0A0T9Q1X1"/>
<dbReference type="InterPro" id="IPR008611">
    <property type="entry name" value="SctB2-like"/>
</dbReference>
<reference evidence="3" key="1">
    <citation type="submission" date="2015-03" db="EMBL/GenBank/DDBJ databases">
        <authorList>
            <consortium name="Pathogen Informatics"/>
            <person name="Murphy D."/>
        </authorList>
    </citation>
    <scope>NUCLEOTIDE SEQUENCE [LARGE SCALE GENOMIC DNA]</scope>
    <source>
        <strain evidence="3">IP6945</strain>
    </source>
</reference>
<dbReference type="Proteomes" id="UP000041882">
    <property type="component" value="Unassembled WGS sequence"/>
</dbReference>
<dbReference type="EMBL" id="CQAW01000013">
    <property type="protein sequence ID" value="CNH92252.1"/>
    <property type="molecule type" value="Genomic_DNA"/>
</dbReference>
<keyword evidence="3" id="KW-1185">Reference proteome</keyword>
<sequence length="201" mass="21607">MSTIVNHQITLPSQNKIATEKDNEEMGNKFISDLSNLLSDLSNIIFKMNVLFKKMRDLLNAYSQKQQMLGWNIQVSSMQNKREAIDKTAAGAIANGVCTILSGVVSGVGAVASLKFGDIATHGGSALGQLGAGSGKLVEGDMAQNADLLRMTSDLQSTGAQSYNKNISELLDKMNEARQNMKDLCNTVSNMMGQISMAVKL</sequence>
<protein>
    <submittedName>
        <fullName evidence="2">Methyl-accepting chemotaxis protein</fullName>
    </submittedName>
</protein>
<dbReference type="Pfam" id="PF05802">
    <property type="entry name" value="SctB2"/>
    <property type="match status" value="1"/>
</dbReference>
<evidence type="ECO:0000256" key="1">
    <source>
        <dbReference type="SAM" id="Coils"/>
    </source>
</evidence>
<gene>
    <name evidence="2" type="primary">sseD</name>
    <name evidence="2" type="ORF">ERS008472_02684</name>
</gene>
<organism evidence="2 3">
    <name type="scientific">Yersinia thracica</name>
    <dbReference type="NCBI Taxonomy" id="2890319"/>
    <lineage>
        <taxon>Bacteria</taxon>
        <taxon>Pseudomonadati</taxon>
        <taxon>Pseudomonadota</taxon>
        <taxon>Gammaproteobacteria</taxon>
        <taxon>Enterobacterales</taxon>
        <taxon>Yersiniaceae</taxon>
        <taxon>Yersinia</taxon>
    </lineage>
</organism>
<feature type="coiled-coil region" evidence="1">
    <location>
        <begin position="160"/>
        <end position="194"/>
    </location>
</feature>
<evidence type="ECO:0000313" key="3">
    <source>
        <dbReference type="Proteomes" id="UP000041882"/>
    </source>
</evidence>
<evidence type="ECO:0000313" key="2">
    <source>
        <dbReference type="EMBL" id="CNH92252.1"/>
    </source>
</evidence>
<dbReference type="RefSeq" id="WP_050114924.1">
    <property type="nucleotide sequence ID" value="NZ_CABHXQ010000045.1"/>
</dbReference>
<proteinExistence type="predicted"/>
<keyword evidence="1" id="KW-0175">Coiled coil</keyword>